<comment type="subcellular location">
    <subcellularLocation>
        <location evidence="1">Nucleus</location>
    </subcellularLocation>
</comment>
<evidence type="ECO:0000256" key="2">
    <source>
        <dbReference type="ARBA" id="ARBA00022723"/>
    </source>
</evidence>
<gene>
    <name evidence="9" type="ORF">BO82DRAFT_431094</name>
</gene>
<dbReference type="SMART" id="SM00066">
    <property type="entry name" value="GAL4"/>
    <property type="match status" value="1"/>
</dbReference>
<evidence type="ECO:0000256" key="3">
    <source>
        <dbReference type="ARBA" id="ARBA00023015"/>
    </source>
</evidence>
<keyword evidence="4" id="KW-0238">DNA-binding</keyword>
<keyword evidence="6" id="KW-0539">Nucleus</keyword>
<accession>A0A319CHV2</accession>
<dbReference type="RefSeq" id="XP_025493581.1">
    <property type="nucleotide sequence ID" value="XM_025640667.1"/>
</dbReference>
<dbReference type="Pfam" id="PF04082">
    <property type="entry name" value="Fungal_trans"/>
    <property type="match status" value="1"/>
</dbReference>
<organism evidence="9 10">
    <name type="scientific">Aspergillus uvarum CBS 121591</name>
    <dbReference type="NCBI Taxonomy" id="1448315"/>
    <lineage>
        <taxon>Eukaryota</taxon>
        <taxon>Fungi</taxon>
        <taxon>Dikarya</taxon>
        <taxon>Ascomycota</taxon>
        <taxon>Pezizomycotina</taxon>
        <taxon>Eurotiomycetes</taxon>
        <taxon>Eurotiomycetidae</taxon>
        <taxon>Eurotiales</taxon>
        <taxon>Aspergillaceae</taxon>
        <taxon>Aspergillus</taxon>
        <taxon>Aspergillus subgen. Circumdati</taxon>
    </lineage>
</organism>
<keyword evidence="5" id="KW-0804">Transcription</keyword>
<dbReference type="AlphaFoldDB" id="A0A319CHV2"/>
<dbReference type="SMART" id="SM00906">
    <property type="entry name" value="Fungal_trans"/>
    <property type="match status" value="1"/>
</dbReference>
<feature type="compositionally biased region" description="Polar residues" evidence="7">
    <location>
        <begin position="114"/>
        <end position="124"/>
    </location>
</feature>
<keyword evidence="2" id="KW-0479">Metal-binding</keyword>
<evidence type="ECO:0000313" key="9">
    <source>
        <dbReference type="EMBL" id="PYH83381.1"/>
    </source>
</evidence>
<dbReference type="OrthoDB" id="4934715at2759"/>
<dbReference type="PROSITE" id="PS00463">
    <property type="entry name" value="ZN2_CY6_FUNGAL_1"/>
    <property type="match status" value="1"/>
</dbReference>
<sequence>MPSSNVSMSQDPLPSLSSGIPPAKPRRRRDKPQFSCNACRQRKSRCDRQQPTCSSCLSRDQTCVYLTARPGASSSLAPSSGTSGVHDRLVHLERLVKSLMADGMVSHAHKPQQPLATPNSSSSGDVRHESANGLDTQSDCGSMQITSSELRYVASEHWAAILDSIADLKAHCDCEKQISLAETPTQLSEEEPPHFRHALLLYGCHRPTSRAEIIAALPPKAAVDRYLSRYFNYLDLVASGESGTPFFNPFVQSSDRLEMEYEAFWADSSRVSIIWVGLLFSMVCLAVVASDTTDGPEAEQKSLQVDLYREKIVQCLVLGEYTKPGQYVLETVVHYLYIEFGINPDADRNIWFLLGLEVNLAMRMGYHRDPSHFPGISPLQGEMRRRLWATVLTSDILLSSQMGMPRMICDWKCDTAEPRNLYDMDLDQELTQLPPARPETEHTTALGIIARRRMVIALGAIADLADAVKPVSYAEIMQADKALHDAVASIPPPLRIKPLAASVTDSPQVIMSRLFLRHLLYKGQIMLHRRFLEIHVAATASATATGTGAGAGAGACENVSEQDSREVPFAYSRTACIDASLGTLHIQHVLDEETCPGGQLHEMRWRITSSMNHLFLTATMILCSLLHREQPLGERTEDILAALRRARTIWMRRSTSSREAKRATEIVSLTLARAGDGNCSATNTEVDGEVMVVTQGMSTVTSSDFTTGLGMTTWSHSMDLNEADRRVMPSMLGLFPLPQYAGMNYSFPMMGDWLQMQWLGSQEADPFFPG</sequence>
<dbReference type="InterPro" id="IPR036864">
    <property type="entry name" value="Zn2-C6_fun-type_DNA-bd_sf"/>
</dbReference>
<name>A0A319CHV2_9EURO</name>
<dbReference type="InterPro" id="IPR050613">
    <property type="entry name" value="Sec_Metabolite_Reg"/>
</dbReference>
<evidence type="ECO:0000256" key="7">
    <source>
        <dbReference type="SAM" id="MobiDB-lite"/>
    </source>
</evidence>
<evidence type="ECO:0000256" key="6">
    <source>
        <dbReference type="ARBA" id="ARBA00023242"/>
    </source>
</evidence>
<feature type="region of interest" description="Disordered" evidence="7">
    <location>
        <begin position="1"/>
        <end position="34"/>
    </location>
</feature>
<dbReference type="STRING" id="1448315.A0A319CHV2"/>
<feature type="compositionally biased region" description="Polar residues" evidence="7">
    <location>
        <begin position="1"/>
        <end position="18"/>
    </location>
</feature>
<dbReference type="GO" id="GO:0009893">
    <property type="term" value="P:positive regulation of metabolic process"/>
    <property type="evidence" value="ECO:0007669"/>
    <property type="project" value="UniProtKB-ARBA"/>
</dbReference>
<dbReference type="PANTHER" id="PTHR31001:SF74">
    <property type="entry name" value="ZN(II)2CYS6 TRANSCRIPTION FACTOR (EUROFUNG)"/>
    <property type="match status" value="1"/>
</dbReference>
<evidence type="ECO:0000256" key="4">
    <source>
        <dbReference type="ARBA" id="ARBA00023125"/>
    </source>
</evidence>
<evidence type="ECO:0000256" key="1">
    <source>
        <dbReference type="ARBA" id="ARBA00004123"/>
    </source>
</evidence>
<protein>
    <recommendedName>
        <fullName evidence="8">Zn(2)-C6 fungal-type domain-containing protein</fullName>
    </recommendedName>
</protein>
<dbReference type="GO" id="GO:0006351">
    <property type="term" value="P:DNA-templated transcription"/>
    <property type="evidence" value="ECO:0007669"/>
    <property type="project" value="InterPro"/>
</dbReference>
<dbReference type="Gene3D" id="4.10.240.10">
    <property type="entry name" value="Zn(2)-C6 fungal-type DNA-binding domain"/>
    <property type="match status" value="1"/>
</dbReference>
<reference evidence="9 10" key="1">
    <citation type="submission" date="2016-12" db="EMBL/GenBank/DDBJ databases">
        <title>The genomes of Aspergillus section Nigri reveals drivers in fungal speciation.</title>
        <authorList>
            <consortium name="DOE Joint Genome Institute"/>
            <person name="Vesth T.C."/>
            <person name="Nybo J."/>
            <person name="Theobald S."/>
            <person name="Brandl J."/>
            <person name="Frisvad J.C."/>
            <person name="Nielsen K.F."/>
            <person name="Lyhne E.K."/>
            <person name="Kogle M.E."/>
            <person name="Kuo A."/>
            <person name="Riley R."/>
            <person name="Clum A."/>
            <person name="Nolan M."/>
            <person name="Lipzen A."/>
            <person name="Salamov A."/>
            <person name="Henrissat B."/>
            <person name="Wiebenga A."/>
            <person name="De Vries R.P."/>
            <person name="Grigoriev I.V."/>
            <person name="Mortensen U.H."/>
            <person name="Andersen M.R."/>
            <person name="Baker S.E."/>
        </authorList>
    </citation>
    <scope>NUCLEOTIDE SEQUENCE [LARGE SCALE GENOMIC DNA]</scope>
    <source>
        <strain evidence="9 10">CBS 121591</strain>
    </source>
</reference>
<keyword evidence="10" id="KW-1185">Reference proteome</keyword>
<evidence type="ECO:0000256" key="5">
    <source>
        <dbReference type="ARBA" id="ARBA00023163"/>
    </source>
</evidence>
<dbReference type="Pfam" id="PF00172">
    <property type="entry name" value="Zn_clus"/>
    <property type="match status" value="1"/>
</dbReference>
<dbReference type="CDD" id="cd00067">
    <property type="entry name" value="GAL4"/>
    <property type="match status" value="1"/>
</dbReference>
<dbReference type="GO" id="GO:0005634">
    <property type="term" value="C:nucleus"/>
    <property type="evidence" value="ECO:0007669"/>
    <property type="project" value="UniProtKB-SubCell"/>
</dbReference>
<feature type="region of interest" description="Disordered" evidence="7">
    <location>
        <begin position="107"/>
        <end position="139"/>
    </location>
</feature>
<dbReference type="GO" id="GO:0000981">
    <property type="term" value="F:DNA-binding transcription factor activity, RNA polymerase II-specific"/>
    <property type="evidence" value="ECO:0007669"/>
    <property type="project" value="InterPro"/>
</dbReference>
<dbReference type="Proteomes" id="UP000248340">
    <property type="component" value="Unassembled WGS sequence"/>
</dbReference>
<evidence type="ECO:0000313" key="10">
    <source>
        <dbReference type="Proteomes" id="UP000248340"/>
    </source>
</evidence>
<dbReference type="VEuPathDB" id="FungiDB:BO82DRAFT_431094"/>
<dbReference type="GO" id="GO:0008270">
    <property type="term" value="F:zinc ion binding"/>
    <property type="evidence" value="ECO:0007669"/>
    <property type="project" value="InterPro"/>
</dbReference>
<dbReference type="PANTHER" id="PTHR31001">
    <property type="entry name" value="UNCHARACTERIZED TRANSCRIPTIONAL REGULATORY PROTEIN"/>
    <property type="match status" value="1"/>
</dbReference>
<dbReference type="PROSITE" id="PS50048">
    <property type="entry name" value="ZN2_CY6_FUNGAL_2"/>
    <property type="match status" value="1"/>
</dbReference>
<dbReference type="EMBL" id="KZ821690">
    <property type="protein sequence ID" value="PYH83381.1"/>
    <property type="molecule type" value="Genomic_DNA"/>
</dbReference>
<dbReference type="CDD" id="cd12148">
    <property type="entry name" value="fungal_TF_MHR"/>
    <property type="match status" value="1"/>
</dbReference>
<proteinExistence type="predicted"/>
<dbReference type="GeneID" id="37143409"/>
<keyword evidence="3" id="KW-0805">Transcription regulation</keyword>
<dbReference type="InterPro" id="IPR007219">
    <property type="entry name" value="XnlR_reg_dom"/>
</dbReference>
<dbReference type="SUPFAM" id="SSF57701">
    <property type="entry name" value="Zn2/Cys6 DNA-binding domain"/>
    <property type="match status" value="1"/>
</dbReference>
<dbReference type="GO" id="GO:0003677">
    <property type="term" value="F:DNA binding"/>
    <property type="evidence" value="ECO:0007669"/>
    <property type="project" value="UniProtKB-KW"/>
</dbReference>
<evidence type="ECO:0000259" key="8">
    <source>
        <dbReference type="PROSITE" id="PS50048"/>
    </source>
</evidence>
<feature type="domain" description="Zn(2)-C6 fungal-type" evidence="8">
    <location>
        <begin position="35"/>
        <end position="65"/>
    </location>
</feature>
<dbReference type="InterPro" id="IPR001138">
    <property type="entry name" value="Zn2Cys6_DnaBD"/>
</dbReference>